<proteinExistence type="predicted"/>
<protein>
    <submittedName>
        <fullName evidence="2">Uncharacterized protein</fullName>
    </submittedName>
</protein>
<organism evidence="2 3">
    <name type="scientific">Streptomyces blastmyceticus</name>
    <dbReference type="NCBI Taxonomy" id="68180"/>
    <lineage>
        <taxon>Bacteria</taxon>
        <taxon>Bacillati</taxon>
        <taxon>Actinomycetota</taxon>
        <taxon>Actinomycetes</taxon>
        <taxon>Kitasatosporales</taxon>
        <taxon>Streptomycetaceae</taxon>
        <taxon>Streptomyces</taxon>
    </lineage>
</organism>
<evidence type="ECO:0000313" key="3">
    <source>
        <dbReference type="Proteomes" id="UP001500063"/>
    </source>
</evidence>
<dbReference type="InterPro" id="IPR036396">
    <property type="entry name" value="Cyt_P450_sf"/>
</dbReference>
<reference evidence="2 3" key="1">
    <citation type="journal article" date="2019" name="Int. J. Syst. Evol. Microbiol.">
        <title>The Global Catalogue of Microorganisms (GCM) 10K type strain sequencing project: providing services to taxonomists for standard genome sequencing and annotation.</title>
        <authorList>
            <consortium name="The Broad Institute Genomics Platform"/>
            <consortium name="The Broad Institute Genome Sequencing Center for Infectious Disease"/>
            <person name="Wu L."/>
            <person name="Ma J."/>
        </authorList>
    </citation>
    <scope>NUCLEOTIDE SEQUENCE [LARGE SCALE GENOMIC DNA]</scope>
    <source>
        <strain evidence="2 3">JCM 4565</strain>
    </source>
</reference>
<sequence length="81" mass="8757">MREGAGGRGQDPPGIAPRTLPIGKLSLNKAHSGSGYQGFSLPPALDANLLNIDAADHLRLRRLVSQGFTPRRVEELRVTDR</sequence>
<accession>A0ABN0XJQ1</accession>
<dbReference type="RefSeq" id="WP_425572969.1">
    <property type="nucleotide sequence ID" value="NZ_BAAABW010000026.1"/>
</dbReference>
<dbReference type="Gene3D" id="1.10.630.10">
    <property type="entry name" value="Cytochrome P450"/>
    <property type="match status" value="1"/>
</dbReference>
<name>A0ABN0XJQ1_9ACTN</name>
<dbReference type="Proteomes" id="UP001500063">
    <property type="component" value="Unassembled WGS sequence"/>
</dbReference>
<evidence type="ECO:0000256" key="1">
    <source>
        <dbReference type="SAM" id="MobiDB-lite"/>
    </source>
</evidence>
<dbReference type="EMBL" id="BAAABW010000026">
    <property type="protein sequence ID" value="GAA0365946.1"/>
    <property type="molecule type" value="Genomic_DNA"/>
</dbReference>
<keyword evidence="3" id="KW-1185">Reference proteome</keyword>
<evidence type="ECO:0000313" key="2">
    <source>
        <dbReference type="EMBL" id="GAA0365946.1"/>
    </source>
</evidence>
<feature type="region of interest" description="Disordered" evidence="1">
    <location>
        <begin position="1"/>
        <end position="21"/>
    </location>
</feature>
<dbReference type="SUPFAM" id="SSF48264">
    <property type="entry name" value="Cytochrome P450"/>
    <property type="match status" value="1"/>
</dbReference>
<comment type="caution">
    <text evidence="2">The sequence shown here is derived from an EMBL/GenBank/DDBJ whole genome shotgun (WGS) entry which is preliminary data.</text>
</comment>
<gene>
    <name evidence="2" type="ORF">GCM10010319_49830</name>
</gene>